<name>A0A0Q0EKE1_9PSED</name>
<accession>A0A0Q0EKE1</accession>
<reference evidence="1 2" key="1">
    <citation type="submission" date="2015-09" db="EMBL/GenBank/DDBJ databases">
        <title>Genome announcement of multiple Pseudomonas syringae strains.</title>
        <authorList>
            <person name="Thakur S."/>
            <person name="Wang P.W."/>
            <person name="Gong Y."/>
            <person name="Weir B.S."/>
            <person name="Guttman D.S."/>
        </authorList>
    </citation>
    <scope>NUCLEOTIDE SEQUENCE [LARGE SCALE GENOMIC DNA]</scope>
    <source>
        <strain evidence="1 2">ICMP3963</strain>
    </source>
</reference>
<gene>
    <name evidence="1" type="ORF">ALO40_05266</name>
</gene>
<protein>
    <submittedName>
        <fullName evidence="1">Uncharacterized protein</fullName>
    </submittedName>
</protein>
<evidence type="ECO:0000313" key="2">
    <source>
        <dbReference type="Proteomes" id="UP000050317"/>
    </source>
</evidence>
<organism evidence="1 2">
    <name type="scientific">Pseudomonas syringae pv. viburni</name>
    <dbReference type="NCBI Taxonomy" id="251703"/>
    <lineage>
        <taxon>Bacteria</taxon>
        <taxon>Pseudomonadati</taxon>
        <taxon>Pseudomonadota</taxon>
        <taxon>Gammaproteobacteria</taxon>
        <taxon>Pseudomonadales</taxon>
        <taxon>Pseudomonadaceae</taxon>
        <taxon>Pseudomonas</taxon>
    </lineage>
</organism>
<dbReference type="Proteomes" id="UP000050317">
    <property type="component" value="Unassembled WGS sequence"/>
</dbReference>
<dbReference type="AlphaFoldDB" id="A0A0Q0EKE1"/>
<comment type="caution">
    <text evidence="1">The sequence shown here is derived from an EMBL/GenBank/DDBJ whole genome shotgun (WGS) entry which is preliminary data.</text>
</comment>
<proteinExistence type="predicted"/>
<sequence>MGRIPRHFGYPAQPQNSPAFWPVRATLITIGFLQCGQAGTTGLGCGFVVAGLRGFFVRLVGLLLPGCVGSDDSVSGAAEGLS</sequence>
<dbReference type="EMBL" id="LJRR01000062">
    <property type="protein sequence ID" value="KPZ23799.1"/>
    <property type="molecule type" value="Genomic_DNA"/>
</dbReference>
<evidence type="ECO:0000313" key="1">
    <source>
        <dbReference type="EMBL" id="KPZ23799.1"/>
    </source>
</evidence>